<evidence type="ECO:0000256" key="4">
    <source>
        <dbReference type="SAM" id="MobiDB-lite"/>
    </source>
</evidence>
<comment type="caution">
    <text evidence="6">The sequence shown here is derived from an EMBL/GenBank/DDBJ whole genome shotgun (WGS) entry which is preliminary data.</text>
</comment>
<dbReference type="Proteomes" id="UP001249851">
    <property type="component" value="Unassembled WGS sequence"/>
</dbReference>
<reference evidence="6" key="2">
    <citation type="journal article" date="2023" name="Science">
        <title>Genomic signatures of disease resistance in endangered staghorn corals.</title>
        <authorList>
            <person name="Vollmer S.V."/>
            <person name="Selwyn J.D."/>
            <person name="Despard B.A."/>
            <person name="Roesel C.L."/>
        </authorList>
    </citation>
    <scope>NUCLEOTIDE SEQUENCE</scope>
    <source>
        <strain evidence="6">K2</strain>
    </source>
</reference>
<evidence type="ECO:0000256" key="1">
    <source>
        <dbReference type="ARBA" id="ARBA00022723"/>
    </source>
</evidence>
<evidence type="ECO:0000313" key="7">
    <source>
        <dbReference type="Proteomes" id="UP001249851"/>
    </source>
</evidence>
<reference evidence="6" key="1">
    <citation type="journal article" date="2023" name="G3 (Bethesda)">
        <title>Whole genome assembly and annotation of the endangered Caribbean coral Acropora cervicornis.</title>
        <authorList>
            <person name="Selwyn J.D."/>
            <person name="Vollmer S.V."/>
        </authorList>
    </citation>
    <scope>NUCLEOTIDE SEQUENCE</scope>
    <source>
        <strain evidence="6">K2</strain>
    </source>
</reference>
<dbReference type="EMBL" id="JARQWQ010000112">
    <property type="protein sequence ID" value="KAK2550307.1"/>
    <property type="molecule type" value="Genomic_DNA"/>
</dbReference>
<dbReference type="PANTHER" id="PTHR20956:SF12">
    <property type="entry name" value="FLYWCH-TYPE DOMAIN-CONTAINING PROTEIN"/>
    <property type="match status" value="1"/>
</dbReference>
<name>A0AAD9UUN1_ACRCE</name>
<dbReference type="GO" id="GO:0008270">
    <property type="term" value="F:zinc ion binding"/>
    <property type="evidence" value="ECO:0007669"/>
    <property type="project" value="UniProtKB-KW"/>
</dbReference>
<evidence type="ECO:0000313" key="6">
    <source>
        <dbReference type="EMBL" id="KAK2550307.1"/>
    </source>
</evidence>
<accession>A0AAD9UUN1</accession>
<feature type="domain" description="FLYWCH-type" evidence="5">
    <location>
        <begin position="52"/>
        <end position="109"/>
    </location>
</feature>
<feature type="compositionally biased region" description="Acidic residues" evidence="4">
    <location>
        <begin position="13"/>
        <end position="22"/>
    </location>
</feature>
<proteinExistence type="predicted"/>
<dbReference type="Gene3D" id="2.20.25.240">
    <property type="match status" value="1"/>
</dbReference>
<dbReference type="InterPro" id="IPR007588">
    <property type="entry name" value="Znf_FLYWCH"/>
</dbReference>
<dbReference type="Pfam" id="PF04500">
    <property type="entry name" value="FLYWCH"/>
    <property type="match status" value="1"/>
</dbReference>
<evidence type="ECO:0000259" key="5">
    <source>
        <dbReference type="Pfam" id="PF04500"/>
    </source>
</evidence>
<keyword evidence="2" id="KW-0863">Zinc-finger</keyword>
<protein>
    <recommendedName>
        <fullName evidence="5">FLYWCH-type domain-containing protein</fullName>
    </recommendedName>
</protein>
<keyword evidence="7" id="KW-1185">Reference proteome</keyword>
<sequence>MDTFDIQASFELENEQTDEPMEESIPQPRIHDHTTEDAPHEVTYQLLEGRTKRAKTKLADSDGYIYNVQLRRASATYWQCTVRPKGNHCRAIVIQRGNEFQQGKQNHNHPPTAGAAKAAGVMASVKERAVEDQFKPASAIVNEVLLNESGNEPCPALPKPHHLARAANRIRQSTRPKDPLDLDFDLHQDQIPDGFLKADIKKHGNRHIILGTDQ</sequence>
<evidence type="ECO:0000256" key="2">
    <source>
        <dbReference type="ARBA" id="ARBA00022771"/>
    </source>
</evidence>
<keyword evidence="1" id="KW-0479">Metal-binding</keyword>
<keyword evidence="3" id="KW-0862">Zinc</keyword>
<gene>
    <name evidence="6" type="ORF">P5673_028997</name>
</gene>
<organism evidence="6 7">
    <name type="scientific">Acropora cervicornis</name>
    <name type="common">Staghorn coral</name>
    <dbReference type="NCBI Taxonomy" id="6130"/>
    <lineage>
        <taxon>Eukaryota</taxon>
        <taxon>Metazoa</taxon>
        <taxon>Cnidaria</taxon>
        <taxon>Anthozoa</taxon>
        <taxon>Hexacorallia</taxon>
        <taxon>Scleractinia</taxon>
        <taxon>Astrocoeniina</taxon>
        <taxon>Acroporidae</taxon>
        <taxon>Acropora</taxon>
    </lineage>
</organism>
<dbReference type="PANTHER" id="PTHR20956">
    <property type="entry name" value="HEH2P"/>
    <property type="match status" value="1"/>
</dbReference>
<feature type="region of interest" description="Disordered" evidence="4">
    <location>
        <begin position="13"/>
        <end position="34"/>
    </location>
</feature>
<evidence type="ECO:0000256" key="3">
    <source>
        <dbReference type="ARBA" id="ARBA00022833"/>
    </source>
</evidence>
<dbReference type="AlphaFoldDB" id="A0AAD9UUN1"/>